<proteinExistence type="predicted"/>
<evidence type="ECO:0000313" key="2">
    <source>
        <dbReference type="EMBL" id="AVP56425.1"/>
    </source>
</evidence>
<sequence length="120" mass="12686">MRSPRERVAWTALAVLALAGAVAAWWTSEQWLPHTGPWTEHVWRKITRPGPETLPRDKGGQPRPAAGAARGAAAGSSEPPAPPRKCVRGSSVVYTDQPCPPGSREAVVDGAVTSLPPPQP</sequence>
<organism evidence="2 3">
    <name type="scientific">Pulveribacter suum</name>
    <dbReference type="NCBI Taxonomy" id="2116657"/>
    <lineage>
        <taxon>Bacteria</taxon>
        <taxon>Pseudomonadati</taxon>
        <taxon>Pseudomonadota</taxon>
        <taxon>Betaproteobacteria</taxon>
        <taxon>Burkholderiales</taxon>
        <taxon>Comamonadaceae</taxon>
        <taxon>Pulveribacter</taxon>
    </lineage>
</organism>
<protein>
    <submittedName>
        <fullName evidence="2">DUF4124 domain-containing protein</fullName>
    </submittedName>
</protein>
<dbReference type="AlphaFoldDB" id="A0A2P1NHA8"/>
<gene>
    <name evidence="2" type="ORF">C7H73_01225</name>
</gene>
<dbReference type="EMBL" id="CP027792">
    <property type="protein sequence ID" value="AVP56425.1"/>
    <property type="molecule type" value="Genomic_DNA"/>
</dbReference>
<keyword evidence="3" id="KW-1185">Reference proteome</keyword>
<reference evidence="3" key="1">
    <citation type="submission" date="2018-03" db="EMBL/GenBank/DDBJ databases">
        <title>Genome sequencing of Melaminivora sp. strain SC2-7.</title>
        <authorList>
            <person name="Kim S.-J."/>
            <person name="Heo J."/>
            <person name="Ahn J.-H."/>
            <person name="Kwon S.-W."/>
        </authorList>
    </citation>
    <scope>NUCLEOTIDE SEQUENCE [LARGE SCALE GENOMIC DNA]</scope>
    <source>
        <strain evidence="3">SC2-7</strain>
    </source>
</reference>
<feature type="region of interest" description="Disordered" evidence="1">
    <location>
        <begin position="46"/>
        <end position="120"/>
    </location>
</feature>
<accession>A0A2P1NHA8</accession>
<evidence type="ECO:0000256" key="1">
    <source>
        <dbReference type="SAM" id="MobiDB-lite"/>
    </source>
</evidence>
<dbReference type="KEGG" id="melm:C7H73_01225"/>
<evidence type="ECO:0000313" key="3">
    <source>
        <dbReference type="Proteomes" id="UP000241829"/>
    </source>
</evidence>
<name>A0A2P1NHA8_9BURK</name>
<feature type="compositionally biased region" description="Low complexity" evidence="1">
    <location>
        <begin position="62"/>
        <end position="78"/>
    </location>
</feature>
<dbReference type="Proteomes" id="UP000241829">
    <property type="component" value="Chromosome"/>
</dbReference>